<evidence type="ECO:0000256" key="7">
    <source>
        <dbReference type="SAM" id="SignalP"/>
    </source>
</evidence>
<feature type="chain" id="PRO_5043907651" evidence="7">
    <location>
        <begin position="51"/>
        <end position="460"/>
    </location>
</feature>
<dbReference type="InterPro" id="IPR036852">
    <property type="entry name" value="Peptidase_S8/S53_dom_sf"/>
</dbReference>
<dbReference type="InterPro" id="IPR023828">
    <property type="entry name" value="Peptidase_S8_Ser-AS"/>
</dbReference>
<dbReference type="InterPro" id="IPR034204">
    <property type="entry name" value="PfSUB1-like_cat_dom"/>
</dbReference>
<keyword evidence="7" id="KW-0732">Signal</keyword>
<dbReference type="InterPro" id="IPR051048">
    <property type="entry name" value="Peptidase_S8/S53_subtilisin"/>
</dbReference>
<sequence>MVLPTVKHRRVRAESWGMGLPTIATRRAAFALAAVACGAVLGLSPSVASAAPTAPVTPSDTLYADQSALQADAAIGAPQAWRLTRGAGAVVAVLDTGVLESHPDLTGQLWTNSGEVAGNGKDDDRNGYVDDVHGVDLVNRDGDPADDEGHGTHIAGIIAAKADGDGAVGLANQAKIMAIKVLDARRGGTADTVAQGVLYAVGNGADVINISINGAGTSESLKSAIRIAGAAGVPVVASAGNDGDNLGLVPSYPASYPDAAVVGVGATKGDTILASFSNFGRGVELTAPGVGILSTSSTGGYELRDGTSMAAPFVAAALAMLHSVRPELAGTELQATLEATARHPSNLLGKVAAGAIDVAAALRSLVPEDQWPTQADPPVLTARVKRTTSGRSGRALITWTLTGDVSQVSRYRVTLGGKTLARRSGGGARGLYVPRRKGRATLVALSSTGARIAVARVTIK</sequence>
<dbReference type="PROSITE" id="PS00138">
    <property type="entry name" value="SUBTILASE_SER"/>
    <property type="match status" value="1"/>
</dbReference>
<evidence type="ECO:0000256" key="1">
    <source>
        <dbReference type="ARBA" id="ARBA00011073"/>
    </source>
</evidence>
<evidence type="ECO:0000256" key="2">
    <source>
        <dbReference type="ARBA" id="ARBA00022670"/>
    </source>
</evidence>
<gene>
    <name evidence="9" type="ORF">DSM112329_01269</name>
</gene>
<evidence type="ECO:0000313" key="9">
    <source>
        <dbReference type="EMBL" id="XAY04436.1"/>
    </source>
</evidence>
<proteinExistence type="inferred from homology"/>
<keyword evidence="3 5" id="KW-0378">Hydrolase</keyword>
<feature type="signal peptide" evidence="7">
    <location>
        <begin position="1"/>
        <end position="50"/>
    </location>
</feature>
<dbReference type="Pfam" id="PF00082">
    <property type="entry name" value="Peptidase_S8"/>
    <property type="match status" value="1"/>
</dbReference>
<dbReference type="PANTHER" id="PTHR43399">
    <property type="entry name" value="SUBTILISIN-RELATED"/>
    <property type="match status" value="1"/>
</dbReference>
<dbReference type="InterPro" id="IPR022398">
    <property type="entry name" value="Peptidase_S8_His-AS"/>
</dbReference>
<dbReference type="EMBL" id="CP114014">
    <property type="protein sequence ID" value="XAY04436.1"/>
    <property type="molecule type" value="Genomic_DNA"/>
</dbReference>
<dbReference type="InterPro" id="IPR023827">
    <property type="entry name" value="Peptidase_S8_Asp-AS"/>
</dbReference>
<dbReference type="KEGG" id="parq:DSM112329_01269"/>
<reference evidence="9" key="1">
    <citation type="submission" date="2022-12" db="EMBL/GenBank/DDBJ databases">
        <title>Paraconexibacter alkalitolerans sp. nov. and Baekduia alba sp. nov., isolated from soil and emended description of the genera Paraconexibacter (Chun et al., 2020) and Baekduia (An et al., 2020).</title>
        <authorList>
            <person name="Vieira S."/>
            <person name="Huber K.J."/>
            <person name="Geppert A."/>
            <person name="Wolf J."/>
            <person name="Neumann-Schaal M."/>
            <person name="Muesken M."/>
            <person name="Overmann J."/>
        </authorList>
    </citation>
    <scope>NUCLEOTIDE SEQUENCE</scope>
    <source>
        <strain evidence="9">AEG42_29</strain>
    </source>
</reference>
<evidence type="ECO:0000256" key="5">
    <source>
        <dbReference type="PROSITE-ProRule" id="PRU01240"/>
    </source>
</evidence>
<feature type="active site" description="Charge relay system" evidence="5">
    <location>
        <position position="308"/>
    </location>
</feature>
<evidence type="ECO:0000256" key="3">
    <source>
        <dbReference type="ARBA" id="ARBA00022801"/>
    </source>
</evidence>
<dbReference type="AlphaFoldDB" id="A0AAU7ASF9"/>
<dbReference type="PANTHER" id="PTHR43399:SF4">
    <property type="entry name" value="CELL WALL-ASSOCIATED PROTEASE"/>
    <property type="match status" value="1"/>
</dbReference>
<name>A0AAU7ASF9_9ACTN</name>
<dbReference type="PROSITE" id="PS51892">
    <property type="entry name" value="SUBTILASE"/>
    <property type="match status" value="1"/>
</dbReference>
<evidence type="ECO:0000256" key="4">
    <source>
        <dbReference type="ARBA" id="ARBA00022825"/>
    </source>
</evidence>
<dbReference type="CDD" id="cd07473">
    <property type="entry name" value="Peptidases_S8_Subtilisin_like"/>
    <property type="match status" value="1"/>
</dbReference>
<evidence type="ECO:0000256" key="6">
    <source>
        <dbReference type="RuleBase" id="RU003355"/>
    </source>
</evidence>
<dbReference type="GO" id="GO:0006508">
    <property type="term" value="P:proteolysis"/>
    <property type="evidence" value="ECO:0007669"/>
    <property type="project" value="UniProtKB-KW"/>
</dbReference>
<dbReference type="Gene3D" id="3.40.50.200">
    <property type="entry name" value="Peptidase S8/S53 domain"/>
    <property type="match status" value="1"/>
</dbReference>
<feature type="active site" description="Charge relay system" evidence="5">
    <location>
        <position position="95"/>
    </location>
</feature>
<dbReference type="SUPFAM" id="SSF52743">
    <property type="entry name" value="Subtilisin-like"/>
    <property type="match status" value="1"/>
</dbReference>
<accession>A0AAU7ASF9</accession>
<dbReference type="InterPro" id="IPR015500">
    <property type="entry name" value="Peptidase_S8_subtilisin-rel"/>
</dbReference>
<dbReference type="GO" id="GO:0004252">
    <property type="term" value="F:serine-type endopeptidase activity"/>
    <property type="evidence" value="ECO:0007669"/>
    <property type="project" value="UniProtKB-UniRule"/>
</dbReference>
<evidence type="ECO:0000259" key="8">
    <source>
        <dbReference type="Pfam" id="PF00082"/>
    </source>
</evidence>
<dbReference type="InterPro" id="IPR000209">
    <property type="entry name" value="Peptidase_S8/S53_dom"/>
</dbReference>
<protein>
    <submittedName>
        <fullName evidence="9">Protease</fullName>
    </submittedName>
</protein>
<keyword evidence="2 5" id="KW-0645">Protease</keyword>
<dbReference type="PROSITE" id="PS00137">
    <property type="entry name" value="SUBTILASE_HIS"/>
    <property type="match status" value="1"/>
</dbReference>
<organism evidence="9">
    <name type="scientific">Paraconexibacter sp. AEG42_29</name>
    <dbReference type="NCBI Taxonomy" id="2997339"/>
    <lineage>
        <taxon>Bacteria</taxon>
        <taxon>Bacillati</taxon>
        <taxon>Actinomycetota</taxon>
        <taxon>Thermoleophilia</taxon>
        <taxon>Solirubrobacterales</taxon>
        <taxon>Paraconexibacteraceae</taxon>
        <taxon>Paraconexibacter</taxon>
    </lineage>
</organism>
<comment type="similarity">
    <text evidence="1 5 6">Belongs to the peptidase S8 family.</text>
</comment>
<dbReference type="PRINTS" id="PR00723">
    <property type="entry name" value="SUBTILISIN"/>
</dbReference>
<feature type="domain" description="Peptidase S8/S53" evidence="8">
    <location>
        <begin position="86"/>
        <end position="343"/>
    </location>
</feature>
<keyword evidence="4 5" id="KW-0720">Serine protease</keyword>
<feature type="active site" description="Charge relay system" evidence="5">
    <location>
        <position position="150"/>
    </location>
</feature>
<dbReference type="PROSITE" id="PS00136">
    <property type="entry name" value="SUBTILASE_ASP"/>
    <property type="match status" value="1"/>
</dbReference>